<name>A0A8S9UGB8_PHYIN</name>
<evidence type="ECO:0000313" key="2">
    <source>
        <dbReference type="Proteomes" id="UP000704712"/>
    </source>
</evidence>
<protein>
    <submittedName>
        <fullName evidence="1">Uncharacterized protein</fullName>
    </submittedName>
</protein>
<gene>
    <name evidence="1" type="ORF">GN958_ATG11228</name>
</gene>
<proteinExistence type="predicted"/>
<reference evidence="1" key="1">
    <citation type="submission" date="2020-03" db="EMBL/GenBank/DDBJ databases">
        <title>Hybrid Assembly of Korean Phytophthora infestans isolates.</title>
        <authorList>
            <person name="Prokchorchik M."/>
            <person name="Lee Y."/>
            <person name="Seo J."/>
            <person name="Cho J.-H."/>
            <person name="Park Y.-E."/>
            <person name="Jang D.-C."/>
            <person name="Im J.-S."/>
            <person name="Choi J.-G."/>
            <person name="Park H.-J."/>
            <person name="Lee G.-B."/>
            <person name="Lee Y.-G."/>
            <person name="Hong S.-Y."/>
            <person name="Cho K."/>
            <person name="Sohn K.H."/>
        </authorList>
    </citation>
    <scope>NUCLEOTIDE SEQUENCE</scope>
    <source>
        <strain evidence="1">KR_2_A2</strain>
    </source>
</reference>
<sequence length="61" mass="6718">MKRPVRTKSATLTEKRALQAKIRERRLSIGEDVTVGRVNRVSTVEVVLLARARGTGAATSR</sequence>
<dbReference type="EMBL" id="JAACNO010001552">
    <property type="protein sequence ID" value="KAF4139583.1"/>
    <property type="molecule type" value="Genomic_DNA"/>
</dbReference>
<dbReference type="Proteomes" id="UP000704712">
    <property type="component" value="Unassembled WGS sequence"/>
</dbReference>
<accession>A0A8S9UGB8</accession>
<comment type="caution">
    <text evidence="1">The sequence shown here is derived from an EMBL/GenBank/DDBJ whole genome shotgun (WGS) entry which is preliminary data.</text>
</comment>
<evidence type="ECO:0000313" key="1">
    <source>
        <dbReference type="EMBL" id="KAF4139583.1"/>
    </source>
</evidence>
<dbReference type="AlphaFoldDB" id="A0A8S9UGB8"/>
<organism evidence="1 2">
    <name type="scientific">Phytophthora infestans</name>
    <name type="common">Potato late blight agent</name>
    <name type="synonym">Botrytis infestans</name>
    <dbReference type="NCBI Taxonomy" id="4787"/>
    <lineage>
        <taxon>Eukaryota</taxon>
        <taxon>Sar</taxon>
        <taxon>Stramenopiles</taxon>
        <taxon>Oomycota</taxon>
        <taxon>Peronosporomycetes</taxon>
        <taxon>Peronosporales</taxon>
        <taxon>Peronosporaceae</taxon>
        <taxon>Phytophthora</taxon>
    </lineage>
</organism>